<evidence type="ECO:0000256" key="1">
    <source>
        <dbReference type="ARBA" id="ARBA00004123"/>
    </source>
</evidence>
<feature type="DNA-binding region" description="Homeobox" evidence="2">
    <location>
        <begin position="3"/>
        <end position="15"/>
    </location>
</feature>
<feature type="compositionally biased region" description="Low complexity" evidence="3">
    <location>
        <begin position="139"/>
        <end position="150"/>
    </location>
</feature>
<reference evidence="6" key="2">
    <citation type="submission" date="2022-10" db="EMBL/GenBank/DDBJ databases">
        <authorList>
            <consortium name="ENA_rothamsted_submissions"/>
            <consortium name="culmorum"/>
            <person name="King R."/>
        </authorList>
    </citation>
    <scope>NUCLEOTIDE SEQUENCE</scope>
</reference>
<dbReference type="EMBL" id="OU896710">
    <property type="protein sequence ID" value="CAG9820977.1"/>
    <property type="molecule type" value="Genomic_DNA"/>
</dbReference>
<dbReference type="PROSITE" id="PS50803">
    <property type="entry name" value="OAR"/>
    <property type="match status" value="1"/>
</dbReference>
<evidence type="ECO:0000256" key="3">
    <source>
        <dbReference type="SAM" id="MobiDB-lite"/>
    </source>
</evidence>
<keyword evidence="7" id="KW-1185">Reference proteome</keyword>
<comment type="subcellular location">
    <subcellularLocation>
        <location evidence="1 2">Nucleus</location>
    </subcellularLocation>
</comment>
<keyword evidence="2" id="KW-0238">DNA-binding</keyword>
<keyword evidence="2" id="KW-0371">Homeobox</keyword>
<dbReference type="InterPro" id="IPR003654">
    <property type="entry name" value="OAR_dom"/>
</dbReference>
<dbReference type="InterPro" id="IPR051895">
    <property type="entry name" value="OTP_Homeobox"/>
</dbReference>
<dbReference type="OrthoDB" id="6159439at2759"/>
<feature type="domain" description="OAR" evidence="5">
    <location>
        <begin position="171"/>
        <end position="184"/>
    </location>
</feature>
<dbReference type="GO" id="GO:0003677">
    <property type="term" value="F:DNA binding"/>
    <property type="evidence" value="ECO:0007669"/>
    <property type="project" value="UniProtKB-UniRule"/>
</dbReference>
<dbReference type="PANTHER" id="PTHR46770:SF1">
    <property type="entry name" value="HOMEOBOX PROTEIN ORTHOPEDIA"/>
    <property type="match status" value="1"/>
</dbReference>
<organism evidence="6 7">
    <name type="scientific">Phaedon cochleariae</name>
    <name type="common">Mustard beetle</name>
    <dbReference type="NCBI Taxonomy" id="80249"/>
    <lineage>
        <taxon>Eukaryota</taxon>
        <taxon>Metazoa</taxon>
        <taxon>Ecdysozoa</taxon>
        <taxon>Arthropoda</taxon>
        <taxon>Hexapoda</taxon>
        <taxon>Insecta</taxon>
        <taxon>Pterygota</taxon>
        <taxon>Neoptera</taxon>
        <taxon>Endopterygota</taxon>
        <taxon>Coleoptera</taxon>
        <taxon>Polyphaga</taxon>
        <taxon>Cucujiformia</taxon>
        <taxon>Chrysomeloidea</taxon>
        <taxon>Chrysomelidae</taxon>
        <taxon>Chrysomelinae</taxon>
        <taxon>Chrysomelini</taxon>
        <taxon>Phaedon</taxon>
    </lineage>
</organism>
<evidence type="ECO:0000313" key="7">
    <source>
        <dbReference type="Proteomes" id="UP001153737"/>
    </source>
</evidence>
<dbReference type="SUPFAM" id="SSF46689">
    <property type="entry name" value="Homeodomain-like"/>
    <property type="match status" value="1"/>
</dbReference>
<evidence type="ECO:0000313" key="6">
    <source>
        <dbReference type="EMBL" id="CAG9820977.1"/>
    </source>
</evidence>
<dbReference type="GO" id="GO:0030182">
    <property type="term" value="P:neuron differentiation"/>
    <property type="evidence" value="ECO:0007669"/>
    <property type="project" value="TreeGrafter"/>
</dbReference>
<dbReference type="InterPro" id="IPR001356">
    <property type="entry name" value="HD"/>
</dbReference>
<dbReference type="GO" id="GO:0005634">
    <property type="term" value="C:nucleus"/>
    <property type="evidence" value="ECO:0007669"/>
    <property type="project" value="UniProtKB-SubCell"/>
</dbReference>
<dbReference type="InterPro" id="IPR009057">
    <property type="entry name" value="Homeodomain-like_sf"/>
</dbReference>
<protein>
    <submittedName>
        <fullName evidence="6">Uncharacterized protein</fullName>
    </submittedName>
</protein>
<keyword evidence="2" id="KW-0539">Nucleus</keyword>
<feature type="domain" description="Homeobox" evidence="4">
    <location>
        <begin position="1"/>
        <end position="14"/>
    </location>
</feature>
<feature type="non-terminal residue" evidence="6">
    <location>
        <position position="204"/>
    </location>
</feature>
<feature type="region of interest" description="Disordered" evidence="3">
    <location>
        <begin position="123"/>
        <end position="166"/>
    </location>
</feature>
<feature type="compositionally biased region" description="Gly residues" evidence="3">
    <location>
        <begin position="151"/>
        <end position="161"/>
    </location>
</feature>
<dbReference type="Proteomes" id="UP001153737">
    <property type="component" value="Chromosome 4"/>
</dbReference>
<reference evidence="6" key="1">
    <citation type="submission" date="2022-01" db="EMBL/GenBank/DDBJ databases">
        <authorList>
            <person name="King R."/>
        </authorList>
    </citation>
    <scope>NUCLEOTIDE SEQUENCE</scope>
</reference>
<dbReference type="AlphaFoldDB" id="A0A9N9SIG9"/>
<sequence length="204" mass="20802">QVWFQNRRAKWKKRKKTTNVFRTPGALLPSHGLPPFGAMGDGLCGSSMFSTSDTRWGVTGMATGLGQLGQGSMGGFGQSLGQLNQGSGLSPALPISTASTVYQAHYGLNSLGDSMMTYCNAGGGSGTAGSPPPPQIPCSSAAAASTPPGAATGGSPGGAGGGDEDDLWRGHSIAALRRRASELNAAIPSYLQINYDTHNNAPVY</sequence>
<evidence type="ECO:0000259" key="4">
    <source>
        <dbReference type="PROSITE" id="PS50071"/>
    </source>
</evidence>
<dbReference type="PROSITE" id="PS50071">
    <property type="entry name" value="HOMEOBOX_2"/>
    <property type="match status" value="1"/>
</dbReference>
<evidence type="ECO:0000259" key="5">
    <source>
        <dbReference type="PROSITE" id="PS50803"/>
    </source>
</evidence>
<accession>A0A9N9SIG9</accession>
<evidence type="ECO:0000256" key="2">
    <source>
        <dbReference type="PROSITE-ProRule" id="PRU00108"/>
    </source>
</evidence>
<dbReference type="PANTHER" id="PTHR46770">
    <property type="entry name" value="HOMEOBOX PROTEIN ORTHOPEDIA"/>
    <property type="match status" value="1"/>
</dbReference>
<gene>
    <name evidence="6" type="ORF">PHAECO_LOCUS8828</name>
</gene>
<proteinExistence type="predicted"/>
<name>A0A9N9SIG9_PHACE</name>